<dbReference type="Proteomes" id="UP000790347">
    <property type="component" value="Unassembled WGS sequence"/>
</dbReference>
<accession>A0A922HSX5</accession>
<protein>
    <submittedName>
        <fullName evidence="1">Uncharacterized protein</fullName>
    </submittedName>
</protein>
<proteinExistence type="predicted"/>
<evidence type="ECO:0000313" key="2">
    <source>
        <dbReference type="Proteomes" id="UP000790347"/>
    </source>
</evidence>
<comment type="caution">
    <text evidence="1">The sequence shown here is derived from an EMBL/GenBank/DDBJ whole genome shotgun (WGS) entry which is preliminary data.</text>
</comment>
<dbReference type="EMBL" id="ASGP02000007">
    <property type="protein sequence ID" value="KAH9498098.1"/>
    <property type="molecule type" value="Genomic_DNA"/>
</dbReference>
<name>A0A922HSX5_DERFA</name>
<keyword evidence="2" id="KW-1185">Reference proteome</keyword>
<sequence length="67" mass="7478">MDDRRVVPPMVAQHFGANIHVQAFADDIAAVIAHRDLNQLGILASKFMRMATDWCNSVKLHMSAEKS</sequence>
<dbReference type="AlphaFoldDB" id="A0A922HSX5"/>
<evidence type="ECO:0000313" key="1">
    <source>
        <dbReference type="EMBL" id="KAH9498098.1"/>
    </source>
</evidence>
<reference evidence="1" key="1">
    <citation type="submission" date="2013-05" db="EMBL/GenBank/DDBJ databases">
        <authorList>
            <person name="Yim A.K.Y."/>
            <person name="Chan T.F."/>
            <person name="Ji K.M."/>
            <person name="Liu X.Y."/>
            <person name="Zhou J.W."/>
            <person name="Li R.Q."/>
            <person name="Yang K.Y."/>
            <person name="Li J."/>
            <person name="Li M."/>
            <person name="Law P.T.W."/>
            <person name="Wu Y.L."/>
            <person name="Cai Z.L."/>
            <person name="Qin H."/>
            <person name="Bao Y."/>
            <person name="Leung R.K.K."/>
            <person name="Ng P.K.S."/>
            <person name="Zou J."/>
            <person name="Zhong X.J."/>
            <person name="Ran P.X."/>
            <person name="Zhong N.S."/>
            <person name="Liu Z.G."/>
            <person name="Tsui S.K.W."/>
        </authorList>
    </citation>
    <scope>NUCLEOTIDE SEQUENCE</scope>
    <source>
        <strain evidence="1">Derf</strain>
        <tissue evidence="1">Whole organism</tissue>
    </source>
</reference>
<organism evidence="1 2">
    <name type="scientific">Dermatophagoides farinae</name>
    <name type="common">American house dust mite</name>
    <dbReference type="NCBI Taxonomy" id="6954"/>
    <lineage>
        <taxon>Eukaryota</taxon>
        <taxon>Metazoa</taxon>
        <taxon>Ecdysozoa</taxon>
        <taxon>Arthropoda</taxon>
        <taxon>Chelicerata</taxon>
        <taxon>Arachnida</taxon>
        <taxon>Acari</taxon>
        <taxon>Acariformes</taxon>
        <taxon>Sarcoptiformes</taxon>
        <taxon>Astigmata</taxon>
        <taxon>Psoroptidia</taxon>
        <taxon>Analgoidea</taxon>
        <taxon>Pyroglyphidae</taxon>
        <taxon>Dermatophagoidinae</taxon>
        <taxon>Dermatophagoides</taxon>
    </lineage>
</organism>
<reference evidence="1" key="2">
    <citation type="journal article" date="2022" name="Res Sq">
        <title>Comparative Genomics Reveals Insights into the Divergent Evolution of Astigmatic Mites and Household Pest Adaptations.</title>
        <authorList>
            <person name="Xiong Q."/>
            <person name="Wan A.T.-Y."/>
            <person name="Liu X.-Y."/>
            <person name="Fung C.S.-H."/>
            <person name="Xiao X."/>
            <person name="Malainual N."/>
            <person name="Hou J."/>
            <person name="Wang L."/>
            <person name="Wang M."/>
            <person name="Yang K."/>
            <person name="Cui Y."/>
            <person name="Leung E."/>
            <person name="Nong W."/>
            <person name="Shin S.-K."/>
            <person name="Au S."/>
            <person name="Jeong K.Y."/>
            <person name="Chew F.T."/>
            <person name="Hui J."/>
            <person name="Leung T.F."/>
            <person name="Tungtrongchitr A."/>
            <person name="Zhong N."/>
            <person name="Liu Z."/>
            <person name="Tsui S."/>
        </authorList>
    </citation>
    <scope>NUCLEOTIDE SEQUENCE</scope>
    <source>
        <strain evidence="1">Derf</strain>
        <tissue evidence="1">Whole organism</tissue>
    </source>
</reference>
<gene>
    <name evidence="1" type="ORF">DERF_014018</name>
</gene>